<dbReference type="GO" id="GO:0016787">
    <property type="term" value="F:hydrolase activity"/>
    <property type="evidence" value="ECO:0007669"/>
    <property type="project" value="UniProtKB-KW"/>
</dbReference>
<dbReference type="Pfam" id="PF00753">
    <property type="entry name" value="Lactamase_B"/>
    <property type="match status" value="1"/>
</dbReference>
<dbReference type="STRING" id="1276538.A0A1X7RX63"/>
<feature type="domain" description="Metallo-beta-lactamase" evidence="6">
    <location>
        <begin position="35"/>
        <end position="141"/>
    </location>
</feature>
<gene>
    <name evidence="7" type="ORF">ZT3D7_G6944</name>
</gene>
<dbReference type="InterPro" id="IPR051013">
    <property type="entry name" value="MBL_superfamily_lactonases"/>
</dbReference>
<evidence type="ECO:0000256" key="5">
    <source>
        <dbReference type="SAM" id="MobiDB-lite"/>
    </source>
</evidence>
<evidence type="ECO:0000256" key="2">
    <source>
        <dbReference type="ARBA" id="ARBA00022723"/>
    </source>
</evidence>
<proteinExistence type="inferred from homology"/>
<dbReference type="CDD" id="cd07730">
    <property type="entry name" value="metallo-hydrolase-like_MBL-fold"/>
    <property type="match status" value="1"/>
</dbReference>
<dbReference type="SUPFAM" id="SSF56281">
    <property type="entry name" value="Metallo-hydrolase/oxidoreductase"/>
    <property type="match status" value="1"/>
</dbReference>
<evidence type="ECO:0000256" key="1">
    <source>
        <dbReference type="ARBA" id="ARBA00007749"/>
    </source>
</evidence>
<feature type="region of interest" description="Disordered" evidence="5">
    <location>
        <begin position="376"/>
        <end position="397"/>
    </location>
</feature>
<comment type="similarity">
    <text evidence="1">Belongs to the metallo-beta-lactamase superfamily.</text>
</comment>
<accession>A0A1X7RX63</accession>
<keyword evidence="4" id="KW-0862">Zinc</keyword>
<reference evidence="7 8" key="1">
    <citation type="submission" date="2016-06" db="EMBL/GenBank/DDBJ databases">
        <authorList>
            <person name="Kjaerup R.B."/>
            <person name="Dalgaard T.S."/>
            <person name="Juul-Madsen H.R."/>
        </authorList>
    </citation>
    <scope>NUCLEOTIDE SEQUENCE [LARGE SCALE GENOMIC DNA]</scope>
</reference>
<evidence type="ECO:0000259" key="6">
    <source>
        <dbReference type="Pfam" id="PF00753"/>
    </source>
</evidence>
<sequence>MGCRSDWDNLVPHVAEVVSERVPGLRVTKDVPVTLKDGGVDPSNLKALILSHWHFDHCGDISTLNPKTDLVVGPGFKERFLPGYPAKEDSGMHEADFKDRNVVEIAFSDSLKIGGYQAHDYFDDGSLYILNVPGHTTGHISALVRTTPDTFAFLGGDVCHFVGVIRPSSWIPLPETIPAITELNKRIPQPAPCSAFTECHPDQDNPRTTAFYQCSADKNQSWYDDPATAMQSIRWLFDFDAQPNVLVIIAHDTAPLATMNFFPNGTINNWQSKGWKEKMHWYFLNELPVNDGKTVGELLVDGLYKDVSIGQRQRYAVACACRSPESLNPSPDTSSSGQHKIKLGARHFSAPNIEVISFPHAFHAEQLSLQESQRHTVKDHRVHHPERGLSRRTQPRSSSTVTTMQFFSAATVLASLVSLGFVQAGLLHRKSQIGTYFDAQFNCYDIACNVNYNGNEDCKNHGCAKGCNQESYKCHWEGEAGGGS</sequence>
<evidence type="ECO:0000256" key="3">
    <source>
        <dbReference type="ARBA" id="ARBA00022801"/>
    </source>
</evidence>
<dbReference type="Gene3D" id="3.60.15.10">
    <property type="entry name" value="Ribonuclease Z/Hydroxyacylglutathione hydrolase-like"/>
    <property type="match status" value="1"/>
</dbReference>
<keyword evidence="8" id="KW-1185">Reference proteome</keyword>
<evidence type="ECO:0000256" key="4">
    <source>
        <dbReference type="ARBA" id="ARBA00022833"/>
    </source>
</evidence>
<keyword evidence="2" id="KW-0479">Metal-binding</keyword>
<keyword evidence="3" id="KW-0378">Hydrolase</keyword>
<organism evidence="7 8">
    <name type="scientific">Zymoseptoria tritici (strain ST99CH_3D7)</name>
    <dbReference type="NCBI Taxonomy" id="1276538"/>
    <lineage>
        <taxon>Eukaryota</taxon>
        <taxon>Fungi</taxon>
        <taxon>Dikarya</taxon>
        <taxon>Ascomycota</taxon>
        <taxon>Pezizomycotina</taxon>
        <taxon>Dothideomycetes</taxon>
        <taxon>Dothideomycetidae</taxon>
        <taxon>Mycosphaerellales</taxon>
        <taxon>Mycosphaerellaceae</taxon>
        <taxon>Zymoseptoria</taxon>
    </lineage>
</organism>
<dbReference type="EMBL" id="LT853697">
    <property type="protein sequence ID" value="SMQ51791.1"/>
    <property type="molecule type" value="Genomic_DNA"/>
</dbReference>
<dbReference type="GO" id="GO:0046872">
    <property type="term" value="F:metal ion binding"/>
    <property type="evidence" value="ECO:0007669"/>
    <property type="project" value="UniProtKB-KW"/>
</dbReference>
<dbReference type="AlphaFoldDB" id="A0A1X7RX63"/>
<dbReference type="PANTHER" id="PTHR42978">
    <property type="entry name" value="QUORUM-QUENCHING LACTONASE YTNP-RELATED-RELATED"/>
    <property type="match status" value="1"/>
</dbReference>
<dbReference type="InterPro" id="IPR036866">
    <property type="entry name" value="RibonucZ/Hydroxyglut_hydro"/>
</dbReference>
<dbReference type="InterPro" id="IPR001279">
    <property type="entry name" value="Metallo-B-lactamas"/>
</dbReference>
<evidence type="ECO:0000313" key="8">
    <source>
        <dbReference type="Proteomes" id="UP000215127"/>
    </source>
</evidence>
<dbReference type="PANTHER" id="PTHR42978:SF5">
    <property type="entry name" value="METALLO-BETA-LACTAMASE DOMAIN-CONTAINING PROTEIN"/>
    <property type="match status" value="1"/>
</dbReference>
<protein>
    <recommendedName>
        <fullName evidence="6">Metallo-beta-lactamase domain-containing protein</fullName>
    </recommendedName>
</protein>
<dbReference type="Proteomes" id="UP000215127">
    <property type="component" value="Chromosome 6"/>
</dbReference>
<evidence type="ECO:0000313" key="7">
    <source>
        <dbReference type="EMBL" id="SMQ51791.1"/>
    </source>
</evidence>
<name>A0A1X7RX63_ZYMT9</name>